<sequence length="97" mass="11279">PNELRQFVTAEKFKANKCIKERHRGMRKKGIYKVFVDEIIPLSLFCIKIYPDNYKISPKLGNQGYDAIVKDDNGKIFEYLELTAPHDGRKAANEVKY</sequence>
<accession>X1UUI1</accession>
<name>X1UUI1_9ZZZZ</name>
<evidence type="ECO:0000313" key="1">
    <source>
        <dbReference type="EMBL" id="GAI95994.1"/>
    </source>
</evidence>
<protein>
    <submittedName>
        <fullName evidence="1">Uncharacterized protein</fullName>
    </submittedName>
</protein>
<dbReference type="EMBL" id="BARW01024797">
    <property type="protein sequence ID" value="GAI95994.1"/>
    <property type="molecule type" value="Genomic_DNA"/>
</dbReference>
<gene>
    <name evidence="1" type="ORF">S12H4_40797</name>
</gene>
<feature type="non-terminal residue" evidence="1">
    <location>
        <position position="1"/>
    </location>
</feature>
<comment type="caution">
    <text evidence="1">The sequence shown here is derived from an EMBL/GenBank/DDBJ whole genome shotgun (WGS) entry which is preliminary data.</text>
</comment>
<organism evidence="1">
    <name type="scientific">marine sediment metagenome</name>
    <dbReference type="NCBI Taxonomy" id="412755"/>
    <lineage>
        <taxon>unclassified sequences</taxon>
        <taxon>metagenomes</taxon>
        <taxon>ecological metagenomes</taxon>
    </lineage>
</organism>
<proteinExistence type="predicted"/>
<dbReference type="AlphaFoldDB" id="X1UUI1"/>
<reference evidence="1" key="1">
    <citation type="journal article" date="2014" name="Front. Microbiol.">
        <title>High frequency of phylogenetically diverse reductive dehalogenase-homologous genes in deep subseafloor sedimentary metagenomes.</title>
        <authorList>
            <person name="Kawai M."/>
            <person name="Futagami T."/>
            <person name="Toyoda A."/>
            <person name="Takaki Y."/>
            <person name="Nishi S."/>
            <person name="Hori S."/>
            <person name="Arai W."/>
            <person name="Tsubouchi T."/>
            <person name="Morono Y."/>
            <person name="Uchiyama I."/>
            <person name="Ito T."/>
            <person name="Fujiyama A."/>
            <person name="Inagaki F."/>
            <person name="Takami H."/>
        </authorList>
    </citation>
    <scope>NUCLEOTIDE SEQUENCE</scope>
    <source>
        <strain evidence="1">Expedition CK06-06</strain>
    </source>
</reference>